<dbReference type="PANTHER" id="PTHR43229:SF6">
    <property type="entry name" value="ABC-TYPE MULTIDRUG TRANSPORT SYSTEM, PERMEASE COMPONENT"/>
    <property type="match status" value="1"/>
</dbReference>
<gene>
    <name evidence="7" type="ORF">FHS18_004311</name>
</gene>
<keyword evidence="8" id="KW-1185">Reference proteome</keyword>
<dbReference type="InterPro" id="IPR013525">
    <property type="entry name" value="ABC2_TM"/>
</dbReference>
<evidence type="ECO:0000256" key="2">
    <source>
        <dbReference type="ARBA" id="ARBA00022692"/>
    </source>
</evidence>
<dbReference type="RefSeq" id="WP_183602288.1">
    <property type="nucleotide sequence ID" value="NZ_JACHXK010000011.1"/>
</dbReference>
<dbReference type="GO" id="GO:0043190">
    <property type="term" value="C:ATP-binding cassette (ABC) transporter complex"/>
    <property type="evidence" value="ECO:0007669"/>
    <property type="project" value="InterPro"/>
</dbReference>
<dbReference type="Pfam" id="PF12698">
    <property type="entry name" value="ABC2_membrane_3"/>
    <property type="match status" value="1"/>
</dbReference>
<feature type="domain" description="ABC-2 type transporter transmembrane" evidence="6">
    <location>
        <begin position="56"/>
        <end position="242"/>
    </location>
</feature>
<evidence type="ECO:0000256" key="4">
    <source>
        <dbReference type="ARBA" id="ARBA00023136"/>
    </source>
</evidence>
<dbReference type="PIRSF" id="PIRSF006648">
    <property type="entry name" value="DrrB"/>
    <property type="match status" value="1"/>
</dbReference>
<evidence type="ECO:0000256" key="1">
    <source>
        <dbReference type="ARBA" id="ARBA00004141"/>
    </source>
</evidence>
<dbReference type="Proteomes" id="UP000570361">
    <property type="component" value="Unassembled WGS sequence"/>
</dbReference>
<protein>
    <submittedName>
        <fullName evidence="7">ABC-2 type transport system permease protein</fullName>
    </submittedName>
</protein>
<dbReference type="EMBL" id="JACHXK010000011">
    <property type="protein sequence ID" value="MBB3112225.1"/>
    <property type="molecule type" value="Genomic_DNA"/>
</dbReference>
<dbReference type="PANTHER" id="PTHR43229">
    <property type="entry name" value="NODULATION PROTEIN J"/>
    <property type="match status" value="1"/>
</dbReference>
<evidence type="ECO:0000259" key="6">
    <source>
        <dbReference type="Pfam" id="PF12698"/>
    </source>
</evidence>
<dbReference type="InterPro" id="IPR051784">
    <property type="entry name" value="Nod_factor_ABC_transporter"/>
</dbReference>
<feature type="transmembrane region" description="Helical" evidence="5">
    <location>
        <begin position="222"/>
        <end position="245"/>
    </location>
</feature>
<reference evidence="7 8" key="1">
    <citation type="submission" date="2020-08" db="EMBL/GenBank/DDBJ databases">
        <title>Genomic Encyclopedia of Type Strains, Phase III (KMG-III): the genomes of soil and plant-associated and newly described type strains.</title>
        <authorList>
            <person name="Whitman W."/>
        </authorList>
    </citation>
    <scope>NUCLEOTIDE SEQUENCE [LARGE SCALE GENOMIC DNA]</scope>
    <source>
        <strain evidence="7 8">CECT 5862</strain>
    </source>
</reference>
<organism evidence="7 8">
    <name type="scientific">Paenibacillus phyllosphaerae</name>
    <dbReference type="NCBI Taxonomy" id="274593"/>
    <lineage>
        <taxon>Bacteria</taxon>
        <taxon>Bacillati</taxon>
        <taxon>Bacillota</taxon>
        <taxon>Bacilli</taxon>
        <taxon>Bacillales</taxon>
        <taxon>Paenibacillaceae</taxon>
        <taxon>Paenibacillus</taxon>
    </lineage>
</organism>
<dbReference type="AlphaFoldDB" id="A0A7W5FPD2"/>
<sequence>MNLTMRALKAQLKAELLRTIRNRRFVIFTILMPAMFYFIFTGTVGDTTQVGGSDWKAYYLMSMTAYGVIGASMTTMAVRFSRERAQGWNKLVRLTPLPSYVQLLAKIFSQGALNMGIIVFLFLLGAFVKDVELSAAQWVESGLWIWVGGFAFMSLGTLLGTIRNVELVQVVSNLVYMAMSVAGGLWMPTTVMPDLMQTISKFLPTYRLGQGAWDIVGGSGSIPWASVGILVAYVLVFMFISTYIMKKQEAV</sequence>
<keyword evidence="3 5" id="KW-1133">Transmembrane helix</keyword>
<accession>A0A7W5FPD2</accession>
<keyword evidence="2 5" id="KW-0812">Transmembrane</keyword>
<feature type="transmembrane region" description="Helical" evidence="5">
    <location>
        <begin position="57"/>
        <end position="78"/>
    </location>
</feature>
<feature type="transmembrane region" description="Helical" evidence="5">
    <location>
        <begin position="25"/>
        <end position="45"/>
    </location>
</feature>
<dbReference type="GO" id="GO:0140359">
    <property type="term" value="F:ABC-type transporter activity"/>
    <property type="evidence" value="ECO:0007669"/>
    <property type="project" value="InterPro"/>
</dbReference>
<comment type="caution">
    <text evidence="7">The sequence shown here is derived from an EMBL/GenBank/DDBJ whole genome shotgun (WGS) entry which is preliminary data.</text>
</comment>
<evidence type="ECO:0000256" key="5">
    <source>
        <dbReference type="SAM" id="Phobius"/>
    </source>
</evidence>
<keyword evidence="4 5" id="KW-0472">Membrane</keyword>
<evidence type="ECO:0000313" key="7">
    <source>
        <dbReference type="EMBL" id="MBB3112225.1"/>
    </source>
</evidence>
<dbReference type="InterPro" id="IPR000412">
    <property type="entry name" value="ABC_2_transport"/>
</dbReference>
<proteinExistence type="predicted"/>
<feature type="transmembrane region" description="Helical" evidence="5">
    <location>
        <begin position="99"/>
        <end position="123"/>
    </location>
</feature>
<comment type="subcellular location">
    <subcellularLocation>
        <location evidence="1">Membrane</location>
        <topology evidence="1">Multi-pass membrane protein</topology>
    </subcellularLocation>
</comment>
<evidence type="ECO:0000256" key="3">
    <source>
        <dbReference type="ARBA" id="ARBA00022989"/>
    </source>
</evidence>
<feature type="transmembrane region" description="Helical" evidence="5">
    <location>
        <begin position="174"/>
        <end position="192"/>
    </location>
</feature>
<evidence type="ECO:0000313" key="8">
    <source>
        <dbReference type="Proteomes" id="UP000570361"/>
    </source>
</evidence>
<name>A0A7W5FPD2_9BACL</name>
<feature type="transmembrane region" description="Helical" evidence="5">
    <location>
        <begin position="143"/>
        <end position="162"/>
    </location>
</feature>